<dbReference type="InterPro" id="IPR029068">
    <property type="entry name" value="Glyas_Bleomycin-R_OHBP_Dase"/>
</dbReference>
<dbReference type="Gene3D" id="3.10.180.10">
    <property type="entry name" value="2,3-Dihydroxybiphenyl 1,2-Dioxygenase, domain 1"/>
    <property type="match status" value="2"/>
</dbReference>
<name>A0A0N9I7E7_9PSEU</name>
<evidence type="ECO:0000313" key="2">
    <source>
        <dbReference type="EMBL" id="ALG12144.1"/>
    </source>
</evidence>
<dbReference type="InterPro" id="IPR004360">
    <property type="entry name" value="Glyas_Fos-R_dOase_dom"/>
</dbReference>
<dbReference type="Pfam" id="PF00903">
    <property type="entry name" value="Glyoxalase"/>
    <property type="match status" value="1"/>
</dbReference>
<accession>A0A0N9I7E7</accession>
<dbReference type="PROSITE" id="PS51819">
    <property type="entry name" value="VOC"/>
    <property type="match status" value="2"/>
</dbReference>
<sequence>MVQIDHNQPLGTPTWMDLAVPDLAGTKEFYGAVFGWTFAEDERGTVCRLRGLAVAGLREETPGYGWEVHIATDDCAGTVERATAAGGVVVREPHDVGQLCRAAIVTDPTGTRFGLWQGRSEPGCRLVNEPDTLVRNDLVTPDPGRARDFYTKVFDFTLDGNDVHLPGVDFTFLRRPDGHEIGGILGTTESEVSLWETNFAVADADETMAKVAAAGGTAGELDDMPYARVGKAVDPFGNEFLVGSQPK</sequence>
<dbReference type="InterPro" id="IPR041581">
    <property type="entry name" value="Glyoxalase_6"/>
</dbReference>
<feature type="domain" description="VOC" evidence="1">
    <location>
        <begin position="12"/>
        <end position="118"/>
    </location>
</feature>
<feature type="domain" description="VOC" evidence="1">
    <location>
        <begin position="129"/>
        <end position="245"/>
    </location>
</feature>
<dbReference type="AlphaFoldDB" id="A0A0N9I7E7"/>
<proteinExistence type="predicted"/>
<dbReference type="PANTHER" id="PTHR33993:SF14">
    <property type="entry name" value="GB|AAF24581.1"/>
    <property type="match status" value="1"/>
</dbReference>
<organism evidence="2 3">
    <name type="scientific">Kibdelosporangium phytohabitans</name>
    <dbReference type="NCBI Taxonomy" id="860235"/>
    <lineage>
        <taxon>Bacteria</taxon>
        <taxon>Bacillati</taxon>
        <taxon>Actinomycetota</taxon>
        <taxon>Actinomycetes</taxon>
        <taxon>Pseudonocardiales</taxon>
        <taxon>Pseudonocardiaceae</taxon>
        <taxon>Kibdelosporangium</taxon>
    </lineage>
</organism>
<dbReference type="InterPro" id="IPR052164">
    <property type="entry name" value="Anthracycline_SecMetBiosynth"/>
</dbReference>
<dbReference type="CDD" id="cd07247">
    <property type="entry name" value="SgaA_N_like"/>
    <property type="match status" value="1"/>
</dbReference>
<reference evidence="2 3" key="1">
    <citation type="submission" date="2015-07" db="EMBL/GenBank/DDBJ databases">
        <title>Genome sequencing of Kibdelosporangium phytohabitans.</title>
        <authorList>
            <person name="Qin S."/>
            <person name="Xing K."/>
        </authorList>
    </citation>
    <scope>NUCLEOTIDE SEQUENCE [LARGE SCALE GENOMIC DNA]</scope>
    <source>
        <strain evidence="2 3">KLBMP1111</strain>
    </source>
</reference>
<gene>
    <name evidence="2" type="ORF">AOZ06_39500</name>
</gene>
<protein>
    <submittedName>
        <fullName evidence="2">Glyoxalase</fullName>
    </submittedName>
</protein>
<dbReference type="OrthoDB" id="9793039at2"/>
<dbReference type="SUPFAM" id="SSF54593">
    <property type="entry name" value="Glyoxalase/Bleomycin resistance protein/Dihydroxybiphenyl dioxygenase"/>
    <property type="match status" value="1"/>
</dbReference>
<keyword evidence="3" id="KW-1185">Reference proteome</keyword>
<dbReference type="RefSeq" id="WP_054294040.1">
    <property type="nucleotide sequence ID" value="NZ_CP012752.1"/>
</dbReference>
<dbReference type="Pfam" id="PF18029">
    <property type="entry name" value="Glyoxalase_6"/>
    <property type="match status" value="1"/>
</dbReference>
<dbReference type="PANTHER" id="PTHR33993">
    <property type="entry name" value="GLYOXALASE-RELATED"/>
    <property type="match status" value="1"/>
</dbReference>
<evidence type="ECO:0000259" key="1">
    <source>
        <dbReference type="PROSITE" id="PS51819"/>
    </source>
</evidence>
<dbReference type="STRING" id="860235.AOZ06_39500"/>
<dbReference type="KEGG" id="kphy:AOZ06_39500"/>
<dbReference type="EMBL" id="CP012752">
    <property type="protein sequence ID" value="ALG12144.1"/>
    <property type="molecule type" value="Genomic_DNA"/>
</dbReference>
<evidence type="ECO:0000313" key="3">
    <source>
        <dbReference type="Proteomes" id="UP000063699"/>
    </source>
</evidence>
<dbReference type="Proteomes" id="UP000063699">
    <property type="component" value="Chromosome"/>
</dbReference>
<dbReference type="InterPro" id="IPR037523">
    <property type="entry name" value="VOC_core"/>
</dbReference>